<evidence type="ECO:0000313" key="4">
    <source>
        <dbReference type="Proteomes" id="UP001215598"/>
    </source>
</evidence>
<dbReference type="PANTHER" id="PTHR40465:SF1">
    <property type="entry name" value="DUF6534 DOMAIN-CONTAINING PROTEIN"/>
    <property type="match status" value="1"/>
</dbReference>
<accession>A0AAD7HHU7</accession>
<dbReference type="InterPro" id="IPR045339">
    <property type="entry name" value="DUF6534"/>
</dbReference>
<feature type="transmembrane region" description="Helical" evidence="1">
    <location>
        <begin position="86"/>
        <end position="110"/>
    </location>
</feature>
<feature type="transmembrane region" description="Helical" evidence="1">
    <location>
        <begin position="202"/>
        <end position="226"/>
    </location>
</feature>
<evidence type="ECO:0000256" key="1">
    <source>
        <dbReference type="SAM" id="Phobius"/>
    </source>
</evidence>
<proteinExistence type="predicted"/>
<keyword evidence="1" id="KW-0472">Membrane</keyword>
<evidence type="ECO:0000313" key="3">
    <source>
        <dbReference type="EMBL" id="KAJ7720192.1"/>
    </source>
</evidence>
<feature type="transmembrane region" description="Helical" evidence="1">
    <location>
        <begin position="171"/>
        <end position="190"/>
    </location>
</feature>
<keyword evidence="1" id="KW-0812">Transmembrane</keyword>
<dbReference type="Proteomes" id="UP001215598">
    <property type="component" value="Unassembled WGS sequence"/>
</dbReference>
<dbReference type="EMBL" id="JARKIB010000243">
    <property type="protein sequence ID" value="KAJ7720192.1"/>
    <property type="molecule type" value="Genomic_DNA"/>
</dbReference>
<dbReference type="Pfam" id="PF20152">
    <property type="entry name" value="DUF6534"/>
    <property type="match status" value="1"/>
</dbReference>
<protein>
    <recommendedName>
        <fullName evidence="2">DUF6534 domain-containing protein</fullName>
    </recommendedName>
</protein>
<gene>
    <name evidence="3" type="ORF">B0H16DRAFT_1474540</name>
</gene>
<reference evidence="3" key="1">
    <citation type="submission" date="2023-03" db="EMBL/GenBank/DDBJ databases">
        <title>Massive genome expansion in bonnet fungi (Mycena s.s.) driven by repeated elements and novel gene families across ecological guilds.</title>
        <authorList>
            <consortium name="Lawrence Berkeley National Laboratory"/>
            <person name="Harder C.B."/>
            <person name="Miyauchi S."/>
            <person name="Viragh M."/>
            <person name="Kuo A."/>
            <person name="Thoen E."/>
            <person name="Andreopoulos B."/>
            <person name="Lu D."/>
            <person name="Skrede I."/>
            <person name="Drula E."/>
            <person name="Henrissat B."/>
            <person name="Morin E."/>
            <person name="Kohler A."/>
            <person name="Barry K."/>
            <person name="LaButti K."/>
            <person name="Morin E."/>
            <person name="Salamov A."/>
            <person name="Lipzen A."/>
            <person name="Mereny Z."/>
            <person name="Hegedus B."/>
            <person name="Baldrian P."/>
            <person name="Stursova M."/>
            <person name="Weitz H."/>
            <person name="Taylor A."/>
            <person name="Grigoriev I.V."/>
            <person name="Nagy L.G."/>
            <person name="Martin F."/>
            <person name="Kauserud H."/>
        </authorList>
    </citation>
    <scope>NUCLEOTIDE SEQUENCE</scope>
    <source>
        <strain evidence="3">CBHHK182m</strain>
    </source>
</reference>
<sequence length="469" mass="53343">MIPNEGVQLRIESGGNRLGSVQSIIVVDPPNTTQWQDHLYSGGFIRLIAMTLNPQLEGHFTEPYIYIQAAASESIMSSFNPNTTLGALQIGVLISYVLFGVMTSQTYIYYHRFPDDPPRLKVLVAFVWYTALATKLVCEVIHTVCVGYTLYDYAISDYTHPERLAGAAPKSFDVAILLSAVIGVSVQGFFSFRIYAFSKKLLIPILIWIMALWRLVGCGILMMEGIQMIMMARYEAKWTWLATACWSVSTVNDWTITVTLVFLLHSRRTDGHKRAPPKSRRTAALVDKLITWSIETGMLTRLMLFLKMLKCIEPRQLTFVYHDETQLYVRKNAGNRAYALSDTLQSSGWRYSTSARDVRVFVSKSLRESNHWHVKYFRTRSWLGSPFPMILKPESDPCTEFKLKDNPPRYERGISSTFDTSGAVFCYPHFQGSVHEKAQIAFAPTSVQMTKITQTRREGSTSRVQTPER</sequence>
<name>A0AAD7HHU7_9AGAR</name>
<comment type="caution">
    <text evidence="3">The sequence shown here is derived from an EMBL/GenBank/DDBJ whole genome shotgun (WGS) entry which is preliminary data.</text>
</comment>
<feature type="transmembrane region" description="Helical" evidence="1">
    <location>
        <begin position="122"/>
        <end position="151"/>
    </location>
</feature>
<dbReference type="AlphaFoldDB" id="A0AAD7HHU7"/>
<keyword evidence="1" id="KW-1133">Transmembrane helix</keyword>
<organism evidence="3 4">
    <name type="scientific">Mycena metata</name>
    <dbReference type="NCBI Taxonomy" id="1033252"/>
    <lineage>
        <taxon>Eukaryota</taxon>
        <taxon>Fungi</taxon>
        <taxon>Dikarya</taxon>
        <taxon>Basidiomycota</taxon>
        <taxon>Agaricomycotina</taxon>
        <taxon>Agaricomycetes</taxon>
        <taxon>Agaricomycetidae</taxon>
        <taxon>Agaricales</taxon>
        <taxon>Marasmiineae</taxon>
        <taxon>Mycenaceae</taxon>
        <taxon>Mycena</taxon>
    </lineage>
</organism>
<evidence type="ECO:0000259" key="2">
    <source>
        <dbReference type="Pfam" id="PF20152"/>
    </source>
</evidence>
<keyword evidence="4" id="KW-1185">Reference proteome</keyword>
<dbReference type="PANTHER" id="PTHR40465">
    <property type="entry name" value="CHROMOSOME 1, WHOLE GENOME SHOTGUN SEQUENCE"/>
    <property type="match status" value="1"/>
</dbReference>
<feature type="domain" description="DUF6534" evidence="2">
    <location>
        <begin position="249"/>
        <end position="321"/>
    </location>
</feature>